<evidence type="ECO:0000256" key="1">
    <source>
        <dbReference type="SAM" id="MobiDB-lite"/>
    </source>
</evidence>
<feature type="region of interest" description="Disordered" evidence="1">
    <location>
        <begin position="97"/>
        <end position="327"/>
    </location>
</feature>
<proteinExistence type="predicted"/>
<feature type="compositionally biased region" description="Basic and acidic residues" evidence="1">
    <location>
        <begin position="218"/>
        <end position="241"/>
    </location>
</feature>
<keyword evidence="3" id="KW-1185">Reference proteome</keyword>
<feature type="compositionally biased region" description="Low complexity" evidence="1">
    <location>
        <begin position="302"/>
        <end position="327"/>
    </location>
</feature>
<sequence length="348" mass="38049">MPSAEIREGDFKYQGVLKMHGEIGEIKHALDGDSSKSLKGIGFDRKYNELVVIGSAVENIEVSQETTEASTRDTKSKASKAVSAEKLKTLAEKIKLSAEKIKSSTEDQKQTARSVERDRSAKKSQKDKPVLARGSSPSQKIRTPKAVTTQPPRSPTQEPVEPLTAPKNASSKSSFESMKSVDDAKEVDVSLKSDPRSESVKGLSNSISARVAQPRSTSHTERSPKLEERRLSPSRLSERMSRPSGLTPLRFLTTSTASEPTNDHSLTQEQVHRPTPSLGVRYVGRMVNPNNIRNDLSDETDAASAARSLPRSISASPRPRSRYASISPGLHALTLGREREGIGRRRDA</sequence>
<evidence type="ECO:0000313" key="3">
    <source>
        <dbReference type="Proteomes" id="UP000252519"/>
    </source>
</evidence>
<name>A0A368GHJ8_ANCCA</name>
<dbReference type="EMBL" id="JOJR01000144">
    <property type="protein sequence ID" value="RCN43854.1"/>
    <property type="molecule type" value="Genomic_DNA"/>
</dbReference>
<organism evidence="2 3">
    <name type="scientific">Ancylostoma caninum</name>
    <name type="common">Dog hookworm</name>
    <dbReference type="NCBI Taxonomy" id="29170"/>
    <lineage>
        <taxon>Eukaryota</taxon>
        <taxon>Metazoa</taxon>
        <taxon>Ecdysozoa</taxon>
        <taxon>Nematoda</taxon>
        <taxon>Chromadorea</taxon>
        <taxon>Rhabditida</taxon>
        <taxon>Rhabditina</taxon>
        <taxon>Rhabditomorpha</taxon>
        <taxon>Strongyloidea</taxon>
        <taxon>Ancylostomatidae</taxon>
        <taxon>Ancylostomatinae</taxon>
        <taxon>Ancylostoma</taxon>
    </lineage>
</organism>
<feature type="compositionally biased region" description="Polar residues" evidence="1">
    <location>
        <begin position="135"/>
        <end position="157"/>
    </location>
</feature>
<feature type="region of interest" description="Disordered" evidence="1">
    <location>
        <begin position="63"/>
        <end position="83"/>
    </location>
</feature>
<dbReference type="AlphaFoldDB" id="A0A368GHJ8"/>
<dbReference type="Proteomes" id="UP000252519">
    <property type="component" value="Unassembled WGS sequence"/>
</dbReference>
<feature type="compositionally biased region" description="Basic and acidic residues" evidence="1">
    <location>
        <begin position="179"/>
        <end position="199"/>
    </location>
</feature>
<comment type="caution">
    <text evidence="2">The sequence shown here is derived from an EMBL/GenBank/DDBJ whole genome shotgun (WGS) entry which is preliminary data.</text>
</comment>
<reference evidence="2 3" key="1">
    <citation type="submission" date="2014-10" db="EMBL/GenBank/DDBJ databases">
        <title>Draft genome of the hookworm Ancylostoma caninum.</title>
        <authorList>
            <person name="Mitreva M."/>
        </authorList>
    </citation>
    <scope>NUCLEOTIDE SEQUENCE [LARGE SCALE GENOMIC DNA]</scope>
    <source>
        <strain evidence="2 3">Baltimore</strain>
    </source>
</reference>
<gene>
    <name evidence="2" type="ORF">ANCCAN_10126</name>
</gene>
<evidence type="ECO:0000313" key="2">
    <source>
        <dbReference type="EMBL" id="RCN43854.1"/>
    </source>
</evidence>
<dbReference type="OrthoDB" id="5877025at2759"/>
<feature type="compositionally biased region" description="Basic and acidic residues" evidence="1">
    <location>
        <begin position="97"/>
        <end position="130"/>
    </location>
</feature>
<accession>A0A368GHJ8</accession>
<protein>
    <submittedName>
        <fullName evidence="2">Uncharacterized protein</fullName>
    </submittedName>
</protein>
<feature type="compositionally biased region" description="Polar residues" evidence="1">
    <location>
        <begin position="252"/>
        <end position="269"/>
    </location>
</feature>
<feature type="compositionally biased region" description="Low complexity" evidence="1">
    <location>
        <begin position="167"/>
        <end position="178"/>
    </location>
</feature>